<dbReference type="InterPro" id="IPR042070">
    <property type="entry name" value="PucR_C-HTH_sf"/>
</dbReference>
<feature type="domain" description="PucR C-terminal helix-turn-helix" evidence="2">
    <location>
        <begin position="284"/>
        <end position="340"/>
    </location>
</feature>
<dbReference type="AlphaFoldDB" id="A0A367E955"/>
<dbReference type="Pfam" id="PF17853">
    <property type="entry name" value="GGDEF_2"/>
    <property type="match status" value="1"/>
</dbReference>
<dbReference type="RefSeq" id="WP_114018152.1">
    <property type="nucleotide sequence ID" value="NZ_QOIM01000042.1"/>
</dbReference>
<sequence length="356" mass="38689">MSRTAEIPQEYLAGYAQILSEVCTSGRRLTRDELEARRALGERAADAGYGLRDLVGAHLKATRAAWPSLRGDPDSLLAGMHQAVDAVAEGYERAQRQAVRQEEAARREFIDDLLHGRSDLGRLAERAERFGLRLSHSHAVAVAHGPVAYDEGDPVARQVERALIARFQNRNTLLTTKDGRLLCVAPGDQPDVLTHFAKHSYAATDGGQVAIGRVQPGPGGVVQSYEEALSVLDLAERLELEEPVLYAADLLVYPVLTRDRQAMADLVLAALGPLTTARGGAQPLLETLTAYFDTGCVAAEAARRLSLSVRAFTYRLARIEQLTGASPTDPSHRYMLQTAVIGARLLDWPATPLRSP</sequence>
<feature type="domain" description="CdaR GGDEF-like" evidence="3">
    <location>
        <begin position="116"/>
        <end position="233"/>
    </location>
</feature>
<comment type="similarity">
    <text evidence="1">Belongs to the CdaR family.</text>
</comment>
<protein>
    <submittedName>
        <fullName evidence="4">PucR family transcriptional regulator</fullName>
    </submittedName>
</protein>
<evidence type="ECO:0000256" key="1">
    <source>
        <dbReference type="ARBA" id="ARBA00006754"/>
    </source>
</evidence>
<dbReference type="PANTHER" id="PTHR33744">
    <property type="entry name" value="CARBOHYDRATE DIACID REGULATOR"/>
    <property type="match status" value="1"/>
</dbReference>
<gene>
    <name evidence="4" type="ORF">DQ392_25975</name>
</gene>
<evidence type="ECO:0000259" key="2">
    <source>
        <dbReference type="Pfam" id="PF13556"/>
    </source>
</evidence>
<evidence type="ECO:0000313" key="4">
    <source>
        <dbReference type="EMBL" id="RCG14586.1"/>
    </source>
</evidence>
<dbReference type="EMBL" id="QOIM01000042">
    <property type="protein sequence ID" value="RCG14586.1"/>
    <property type="molecule type" value="Genomic_DNA"/>
</dbReference>
<evidence type="ECO:0000259" key="3">
    <source>
        <dbReference type="Pfam" id="PF17853"/>
    </source>
</evidence>
<accession>A0A367E955</accession>
<reference evidence="4 5" key="1">
    <citation type="submission" date="2018-06" db="EMBL/GenBank/DDBJ databases">
        <title>Streptomyces reniochalinae sp. nov. and Streptomyces diacarnus sp. nov. from marine sponges.</title>
        <authorList>
            <person name="Li L."/>
        </authorList>
    </citation>
    <scope>NUCLEOTIDE SEQUENCE [LARGE SCALE GENOMIC DNA]</scope>
    <source>
        <strain evidence="4 5">LHW50302</strain>
    </source>
</reference>
<organism evidence="4 5">
    <name type="scientific">Streptomyces reniochalinae</name>
    <dbReference type="NCBI Taxonomy" id="2250578"/>
    <lineage>
        <taxon>Bacteria</taxon>
        <taxon>Bacillati</taxon>
        <taxon>Actinomycetota</taxon>
        <taxon>Actinomycetes</taxon>
        <taxon>Kitasatosporales</taxon>
        <taxon>Streptomycetaceae</taxon>
        <taxon>Streptomyces</taxon>
    </lineage>
</organism>
<dbReference type="InterPro" id="IPR041522">
    <property type="entry name" value="CdaR_GGDEF"/>
</dbReference>
<name>A0A367E955_9ACTN</name>
<dbReference type="PANTHER" id="PTHR33744:SF1">
    <property type="entry name" value="DNA-BINDING TRANSCRIPTIONAL ACTIVATOR ADER"/>
    <property type="match status" value="1"/>
</dbReference>
<dbReference type="OrthoDB" id="5241664at2"/>
<dbReference type="Gene3D" id="1.10.10.2840">
    <property type="entry name" value="PucR C-terminal helix-turn-helix domain"/>
    <property type="match status" value="1"/>
</dbReference>
<dbReference type="Proteomes" id="UP000253507">
    <property type="component" value="Unassembled WGS sequence"/>
</dbReference>
<proteinExistence type="inferred from homology"/>
<keyword evidence="5" id="KW-1185">Reference proteome</keyword>
<evidence type="ECO:0000313" key="5">
    <source>
        <dbReference type="Proteomes" id="UP000253507"/>
    </source>
</evidence>
<comment type="caution">
    <text evidence="4">The sequence shown here is derived from an EMBL/GenBank/DDBJ whole genome shotgun (WGS) entry which is preliminary data.</text>
</comment>
<dbReference type="InterPro" id="IPR051448">
    <property type="entry name" value="CdaR-like_regulators"/>
</dbReference>
<dbReference type="InterPro" id="IPR025736">
    <property type="entry name" value="PucR_C-HTH_dom"/>
</dbReference>
<dbReference type="Pfam" id="PF13556">
    <property type="entry name" value="HTH_30"/>
    <property type="match status" value="1"/>
</dbReference>